<sequence length="209" mass="23730">MINTIHRNCFKSSSDVGLVSIHKGSVRRRRYVRGHSGLESARVFVVAGVVDAVYGQRPTRGRQYHLYRRSSKSCFVCVITARAGPSYSVLDFRGSTEDKQNISVDRCISHRKRRMPMCMCPCPPFDHHVFSKMVAILSKECKARGYRCNDVNTTAHYPAALTCSLKAELGPTISIHQYHYADENRYGNKSKTWSLTDGYDKGRKISQLF</sequence>
<gene>
    <name evidence="1" type="ORF">EVAR_103923_1</name>
</gene>
<name>A0A4C1T200_EUMVA</name>
<evidence type="ECO:0000313" key="1">
    <source>
        <dbReference type="EMBL" id="GBP07570.1"/>
    </source>
</evidence>
<dbReference type="EMBL" id="BGZK01004207">
    <property type="protein sequence ID" value="GBP07570.1"/>
    <property type="molecule type" value="Genomic_DNA"/>
</dbReference>
<reference evidence="1 2" key="1">
    <citation type="journal article" date="2019" name="Commun. Biol.">
        <title>The bagworm genome reveals a unique fibroin gene that provides high tensile strength.</title>
        <authorList>
            <person name="Kono N."/>
            <person name="Nakamura H."/>
            <person name="Ohtoshi R."/>
            <person name="Tomita M."/>
            <person name="Numata K."/>
            <person name="Arakawa K."/>
        </authorList>
    </citation>
    <scope>NUCLEOTIDE SEQUENCE [LARGE SCALE GENOMIC DNA]</scope>
</reference>
<dbReference type="AlphaFoldDB" id="A0A4C1T200"/>
<organism evidence="1 2">
    <name type="scientific">Eumeta variegata</name>
    <name type="common">Bagworm moth</name>
    <name type="synonym">Eumeta japonica</name>
    <dbReference type="NCBI Taxonomy" id="151549"/>
    <lineage>
        <taxon>Eukaryota</taxon>
        <taxon>Metazoa</taxon>
        <taxon>Ecdysozoa</taxon>
        <taxon>Arthropoda</taxon>
        <taxon>Hexapoda</taxon>
        <taxon>Insecta</taxon>
        <taxon>Pterygota</taxon>
        <taxon>Neoptera</taxon>
        <taxon>Endopterygota</taxon>
        <taxon>Lepidoptera</taxon>
        <taxon>Glossata</taxon>
        <taxon>Ditrysia</taxon>
        <taxon>Tineoidea</taxon>
        <taxon>Psychidae</taxon>
        <taxon>Oiketicinae</taxon>
        <taxon>Eumeta</taxon>
    </lineage>
</organism>
<proteinExistence type="predicted"/>
<evidence type="ECO:0000313" key="2">
    <source>
        <dbReference type="Proteomes" id="UP000299102"/>
    </source>
</evidence>
<protein>
    <submittedName>
        <fullName evidence="1">Uncharacterized protein</fullName>
    </submittedName>
</protein>
<dbReference type="Proteomes" id="UP000299102">
    <property type="component" value="Unassembled WGS sequence"/>
</dbReference>
<accession>A0A4C1T200</accession>
<keyword evidence="2" id="KW-1185">Reference proteome</keyword>
<comment type="caution">
    <text evidence="1">The sequence shown here is derived from an EMBL/GenBank/DDBJ whole genome shotgun (WGS) entry which is preliminary data.</text>
</comment>